<evidence type="ECO:0000256" key="2">
    <source>
        <dbReference type="ARBA" id="ARBA00006464"/>
    </source>
</evidence>
<evidence type="ECO:0000256" key="3">
    <source>
        <dbReference type="ARBA" id="ARBA00022679"/>
    </source>
</evidence>
<accession>A0A6A9URE5</accession>
<dbReference type="NCBIfam" id="TIGR03025">
    <property type="entry name" value="EPS_sugtrans"/>
    <property type="match status" value="1"/>
</dbReference>
<evidence type="ECO:0000256" key="4">
    <source>
        <dbReference type="ARBA" id="ARBA00022692"/>
    </source>
</evidence>
<dbReference type="InterPro" id="IPR017475">
    <property type="entry name" value="EPS_sugar_tfrase"/>
</dbReference>
<evidence type="ECO:0000256" key="6">
    <source>
        <dbReference type="ARBA" id="ARBA00023136"/>
    </source>
</evidence>
<keyword evidence="10" id="KW-1185">Reference proteome</keyword>
<keyword evidence="3 9" id="KW-0808">Transferase</keyword>
<dbReference type="PANTHER" id="PTHR30576">
    <property type="entry name" value="COLANIC BIOSYNTHESIS UDP-GLUCOSE LIPID CARRIER TRANSFERASE"/>
    <property type="match status" value="1"/>
</dbReference>
<feature type="transmembrane region" description="Helical" evidence="7">
    <location>
        <begin position="53"/>
        <end position="75"/>
    </location>
</feature>
<evidence type="ECO:0000256" key="5">
    <source>
        <dbReference type="ARBA" id="ARBA00022989"/>
    </source>
</evidence>
<feature type="transmembrane region" description="Helical" evidence="7">
    <location>
        <begin position="145"/>
        <end position="167"/>
    </location>
</feature>
<keyword evidence="6 7" id="KW-0472">Membrane</keyword>
<feature type="transmembrane region" description="Helical" evidence="7">
    <location>
        <begin position="319"/>
        <end position="340"/>
    </location>
</feature>
<sequence length="494" mass="53417">MPLMDSAVPAHASSVLFRESDSAGTKAQLRWDVRDRLAGPSGPERRGDWAGRYTALLVAADAACGALAWALALVVTDVLLGASSAPLWSALVAMPVWVLMIALCRGYERSKVGVGSDEMRAALRASAHGIVLAALLATVTQDTLLLATSVLAAVIAPVGGLLTRVGLRRWLHHRQRHGVDLRDTVVVGSMPQVQELAEQVAAEPNAGMRVVGVCVPEQDVARARAAGLVVLGRSDDVRSAVQRHGAAVVAVTAGQPQHYLRELAWSLEGLDSQLLVHPGLVEVAGPRLHIRPFIGLPLLAVEQPHFSGWRIPAKRATDLVLSSLGLLLAGPLMLVLAAAIRLSDGGPAIFRQTRVGRNGQTFTMYKFRSMHVDAEARLADLLAQNEGAGPLFKMVDDPRITRVGKLLRRTSLDELPQLFNILNGTMSVVGPRPPLPSEVREYQRPVRRRLLVTPGLTGLWQVSGRSALSWDESVRLDLRYVENWTLALDLLIIW</sequence>
<dbReference type="AlphaFoldDB" id="A0A6A9URE5"/>
<dbReference type="EMBL" id="WPCU01000004">
    <property type="protein sequence ID" value="MVA75241.1"/>
    <property type="molecule type" value="Genomic_DNA"/>
</dbReference>
<keyword evidence="5 7" id="KW-1133">Transmembrane helix</keyword>
<dbReference type="GO" id="GO:0016780">
    <property type="term" value="F:phosphotransferase activity, for other substituted phosphate groups"/>
    <property type="evidence" value="ECO:0007669"/>
    <property type="project" value="TreeGrafter"/>
</dbReference>
<protein>
    <submittedName>
        <fullName evidence="9">Exopolysaccharide biosynthesis polyprenyl glycosylphosphotransferase</fullName>
    </submittedName>
</protein>
<organism evidence="9 10">
    <name type="scientific">Auraticoccus cholistanensis</name>
    <dbReference type="NCBI Taxonomy" id="2656650"/>
    <lineage>
        <taxon>Bacteria</taxon>
        <taxon>Bacillati</taxon>
        <taxon>Actinomycetota</taxon>
        <taxon>Actinomycetes</taxon>
        <taxon>Propionibacteriales</taxon>
        <taxon>Propionibacteriaceae</taxon>
        <taxon>Auraticoccus</taxon>
    </lineage>
</organism>
<dbReference type="PANTHER" id="PTHR30576:SF10">
    <property type="entry name" value="SLL5057 PROTEIN"/>
    <property type="match status" value="1"/>
</dbReference>
<feature type="non-terminal residue" evidence="9">
    <location>
        <position position="494"/>
    </location>
</feature>
<reference evidence="9 10" key="1">
    <citation type="submission" date="2019-12" db="EMBL/GenBank/DDBJ databases">
        <title>Auraticoccus cholistani sp. nov., an actinomycete isolated from soil of Cholistan desert.</title>
        <authorList>
            <person name="Cheema M.T."/>
        </authorList>
    </citation>
    <scope>NUCLEOTIDE SEQUENCE [LARGE SCALE GENOMIC DNA]</scope>
    <source>
        <strain evidence="9 10">F435</strain>
    </source>
</reference>
<proteinExistence type="inferred from homology"/>
<dbReference type="InterPro" id="IPR003362">
    <property type="entry name" value="Bact_transf"/>
</dbReference>
<dbReference type="Proteomes" id="UP000435304">
    <property type="component" value="Unassembled WGS sequence"/>
</dbReference>
<evidence type="ECO:0000313" key="10">
    <source>
        <dbReference type="Proteomes" id="UP000435304"/>
    </source>
</evidence>
<evidence type="ECO:0000256" key="1">
    <source>
        <dbReference type="ARBA" id="ARBA00004141"/>
    </source>
</evidence>
<evidence type="ECO:0000259" key="8">
    <source>
        <dbReference type="Pfam" id="PF02397"/>
    </source>
</evidence>
<feature type="domain" description="Bacterial sugar transferase" evidence="8">
    <location>
        <begin position="314"/>
        <end position="494"/>
    </location>
</feature>
<evidence type="ECO:0000256" key="7">
    <source>
        <dbReference type="SAM" id="Phobius"/>
    </source>
</evidence>
<evidence type="ECO:0000313" key="9">
    <source>
        <dbReference type="EMBL" id="MVA75241.1"/>
    </source>
</evidence>
<feature type="transmembrane region" description="Helical" evidence="7">
    <location>
        <begin position="119"/>
        <end position="139"/>
    </location>
</feature>
<feature type="transmembrane region" description="Helical" evidence="7">
    <location>
        <begin position="87"/>
        <end position="107"/>
    </location>
</feature>
<gene>
    <name evidence="9" type="ORF">GC722_04240</name>
</gene>
<dbReference type="GO" id="GO:0016020">
    <property type="term" value="C:membrane"/>
    <property type="evidence" value="ECO:0007669"/>
    <property type="project" value="UniProtKB-SubCell"/>
</dbReference>
<comment type="similarity">
    <text evidence="2">Belongs to the bacterial sugar transferase family.</text>
</comment>
<comment type="subcellular location">
    <subcellularLocation>
        <location evidence="1">Membrane</location>
        <topology evidence="1">Multi-pass membrane protein</topology>
    </subcellularLocation>
</comment>
<keyword evidence="4 7" id="KW-0812">Transmembrane</keyword>
<dbReference type="Gene3D" id="3.40.50.720">
    <property type="entry name" value="NAD(P)-binding Rossmann-like Domain"/>
    <property type="match status" value="1"/>
</dbReference>
<comment type="caution">
    <text evidence="9">The sequence shown here is derived from an EMBL/GenBank/DDBJ whole genome shotgun (WGS) entry which is preliminary data.</text>
</comment>
<name>A0A6A9URE5_9ACTN</name>
<dbReference type="Pfam" id="PF02397">
    <property type="entry name" value="Bac_transf"/>
    <property type="match status" value="1"/>
</dbReference>